<keyword evidence="2 4" id="KW-0547">Nucleotide-binding</keyword>
<evidence type="ECO:0000256" key="3">
    <source>
        <dbReference type="ARBA" id="ARBA00022840"/>
    </source>
</evidence>
<keyword evidence="6" id="KW-1185">Reference proteome</keyword>
<organism evidence="5 6">
    <name type="scientific">Devosia nitrariae</name>
    <dbReference type="NCBI Taxonomy" id="2071872"/>
    <lineage>
        <taxon>Bacteria</taxon>
        <taxon>Pseudomonadati</taxon>
        <taxon>Pseudomonadota</taxon>
        <taxon>Alphaproteobacteria</taxon>
        <taxon>Hyphomicrobiales</taxon>
        <taxon>Devosiaceae</taxon>
        <taxon>Devosia</taxon>
    </lineage>
</organism>
<accession>A0ABQ5WAF4</accession>
<comment type="similarity">
    <text evidence="1 4">Belongs to the 5-formyltetrahydrofolate cyclo-ligase family.</text>
</comment>
<keyword evidence="4" id="KW-0460">Magnesium</keyword>
<dbReference type="EMBL" id="BSNS01000022">
    <property type="protein sequence ID" value="GLQ56812.1"/>
    <property type="molecule type" value="Genomic_DNA"/>
</dbReference>
<comment type="cofactor">
    <cofactor evidence="4">
        <name>Mg(2+)</name>
        <dbReference type="ChEBI" id="CHEBI:18420"/>
    </cofactor>
</comment>
<name>A0ABQ5WAF4_9HYPH</name>
<dbReference type="EC" id="6.3.3.2" evidence="4"/>
<dbReference type="Gene3D" id="3.40.50.10420">
    <property type="entry name" value="NagB/RpiA/CoA transferase-like"/>
    <property type="match status" value="1"/>
</dbReference>
<dbReference type="PANTHER" id="PTHR23407">
    <property type="entry name" value="ATPASE INHIBITOR/5-FORMYLTETRAHYDROFOLATE CYCLO-LIGASE"/>
    <property type="match status" value="1"/>
</dbReference>
<comment type="catalytic activity">
    <reaction evidence="4">
        <text>(6S)-5-formyl-5,6,7,8-tetrahydrofolate + ATP = (6R)-5,10-methenyltetrahydrofolate + ADP + phosphate</text>
        <dbReference type="Rhea" id="RHEA:10488"/>
        <dbReference type="ChEBI" id="CHEBI:30616"/>
        <dbReference type="ChEBI" id="CHEBI:43474"/>
        <dbReference type="ChEBI" id="CHEBI:57455"/>
        <dbReference type="ChEBI" id="CHEBI:57457"/>
        <dbReference type="ChEBI" id="CHEBI:456216"/>
        <dbReference type="EC" id="6.3.3.2"/>
    </reaction>
</comment>
<dbReference type="SUPFAM" id="SSF100950">
    <property type="entry name" value="NagB/RpiA/CoA transferase-like"/>
    <property type="match status" value="1"/>
</dbReference>
<evidence type="ECO:0000313" key="6">
    <source>
        <dbReference type="Proteomes" id="UP001156691"/>
    </source>
</evidence>
<dbReference type="RefSeq" id="WP_284342213.1">
    <property type="nucleotide sequence ID" value="NZ_BSNS01000022.1"/>
</dbReference>
<proteinExistence type="inferred from homology"/>
<evidence type="ECO:0000256" key="4">
    <source>
        <dbReference type="RuleBase" id="RU361279"/>
    </source>
</evidence>
<sequence length="195" mass="21088">MIDDDIERAKAALRVKAHDLRAALSHSAREEASKAACLHFFEGVPLAEGEVVAAYWPIRDEMDCQPILVRLMDSGQPVCLPVVIGDGAPLELRLWEEGAPLYPAGFGTLAPEDLAPKAEPDVILIPLLGFDDRGTRLGYGGGYYDRTLAQLAKRPRLVGLAFAAQQVDLIPRDAHDIPLDVVVTENGVTHFGAAQ</sequence>
<keyword evidence="4" id="KW-0479">Metal-binding</keyword>
<evidence type="ECO:0000313" key="5">
    <source>
        <dbReference type="EMBL" id="GLQ56812.1"/>
    </source>
</evidence>
<dbReference type="Pfam" id="PF01812">
    <property type="entry name" value="5-FTHF_cyc-lig"/>
    <property type="match status" value="1"/>
</dbReference>
<gene>
    <name evidence="5" type="ORF">GCM10010862_40710</name>
</gene>
<evidence type="ECO:0000256" key="1">
    <source>
        <dbReference type="ARBA" id="ARBA00010638"/>
    </source>
</evidence>
<keyword evidence="3 4" id="KW-0067">ATP-binding</keyword>
<dbReference type="Proteomes" id="UP001156691">
    <property type="component" value="Unassembled WGS sequence"/>
</dbReference>
<dbReference type="NCBIfam" id="TIGR02727">
    <property type="entry name" value="MTHFS_bact"/>
    <property type="match status" value="1"/>
</dbReference>
<reference evidence="6" key="1">
    <citation type="journal article" date="2019" name="Int. J. Syst. Evol. Microbiol.">
        <title>The Global Catalogue of Microorganisms (GCM) 10K type strain sequencing project: providing services to taxonomists for standard genome sequencing and annotation.</title>
        <authorList>
            <consortium name="The Broad Institute Genomics Platform"/>
            <consortium name="The Broad Institute Genome Sequencing Center for Infectious Disease"/>
            <person name="Wu L."/>
            <person name="Ma J."/>
        </authorList>
    </citation>
    <scope>NUCLEOTIDE SEQUENCE [LARGE SCALE GENOMIC DNA]</scope>
    <source>
        <strain evidence="6">NBRC 112416</strain>
    </source>
</reference>
<dbReference type="PIRSF" id="PIRSF006806">
    <property type="entry name" value="FTHF_cligase"/>
    <property type="match status" value="1"/>
</dbReference>
<dbReference type="InterPro" id="IPR037171">
    <property type="entry name" value="NagB/RpiA_transferase-like"/>
</dbReference>
<dbReference type="PANTHER" id="PTHR23407:SF1">
    <property type="entry name" value="5-FORMYLTETRAHYDROFOLATE CYCLO-LIGASE"/>
    <property type="match status" value="1"/>
</dbReference>
<protein>
    <recommendedName>
        <fullName evidence="4">5-formyltetrahydrofolate cyclo-ligase</fullName>
        <ecNumber evidence="4">6.3.3.2</ecNumber>
    </recommendedName>
</protein>
<dbReference type="InterPro" id="IPR002698">
    <property type="entry name" value="FTHF_cligase"/>
</dbReference>
<dbReference type="InterPro" id="IPR024185">
    <property type="entry name" value="FTHF_cligase-like_sf"/>
</dbReference>
<comment type="caution">
    <text evidence="5">The sequence shown here is derived from an EMBL/GenBank/DDBJ whole genome shotgun (WGS) entry which is preliminary data.</text>
</comment>
<evidence type="ECO:0000256" key="2">
    <source>
        <dbReference type="ARBA" id="ARBA00022741"/>
    </source>
</evidence>